<evidence type="ECO:0000313" key="4">
    <source>
        <dbReference type="Proteomes" id="UP001501020"/>
    </source>
</evidence>
<feature type="compositionally biased region" description="Pro residues" evidence="1">
    <location>
        <begin position="99"/>
        <end position="111"/>
    </location>
</feature>
<keyword evidence="4" id="KW-1185">Reference proteome</keyword>
<evidence type="ECO:0000256" key="1">
    <source>
        <dbReference type="SAM" id="MobiDB-lite"/>
    </source>
</evidence>
<keyword evidence="2" id="KW-1133">Transmembrane helix</keyword>
<feature type="region of interest" description="Disordered" evidence="1">
    <location>
        <begin position="94"/>
        <end position="142"/>
    </location>
</feature>
<comment type="caution">
    <text evidence="3">The sequence shown here is derived from an EMBL/GenBank/DDBJ whole genome shotgun (WGS) entry which is preliminary data.</text>
</comment>
<feature type="transmembrane region" description="Helical" evidence="2">
    <location>
        <begin position="7"/>
        <end position="30"/>
    </location>
</feature>
<keyword evidence="2" id="KW-0812">Transmembrane</keyword>
<accession>A0ABN3AFY6</accession>
<proteinExistence type="predicted"/>
<dbReference type="EMBL" id="BAAAMR010000127">
    <property type="protein sequence ID" value="GAA2165344.1"/>
    <property type="molecule type" value="Genomic_DNA"/>
</dbReference>
<gene>
    <name evidence="3" type="ORF">GCM10009727_83880</name>
</gene>
<name>A0ABN3AFY6_9ACTN</name>
<dbReference type="RefSeq" id="WP_344281457.1">
    <property type="nucleotide sequence ID" value="NZ_BAAAMR010000127.1"/>
</dbReference>
<evidence type="ECO:0000256" key="2">
    <source>
        <dbReference type="SAM" id="Phobius"/>
    </source>
</evidence>
<keyword evidence="2" id="KW-0472">Membrane</keyword>
<reference evidence="3 4" key="1">
    <citation type="journal article" date="2019" name="Int. J. Syst. Evol. Microbiol.">
        <title>The Global Catalogue of Microorganisms (GCM) 10K type strain sequencing project: providing services to taxonomists for standard genome sequencing and annotation.</title>
        <authorList>
            <consortium name="The Broad Institute Genomics Platform"/>
            <consortium name="The Broad Institute Genome Sequencing Center for Infectious Disease"/>
            <person name="Wu L."/>
            <person name="Ma J."/>
        </authorList>
    </citation>
    <scope>NUCLEOTIDE SEQUENCE [LARGE SCALE GENOMIC DNA]</scope>
    <source>
        <strain evidence="3 4">JCM 13850</strain>
    </source>
</reference>
<dbReference type="Proteomes" id="UP001501020">
    <property type="component" value="Unassembled WGS sequence"/>
</dbReference>
<evidence type="ECO:0000313" key="3">
    <source>
        <dbReference type="EMBL" id="GAA2165344.1"/>
    </source>
</evidence>
<protein>
    <submittedName>
        <fullName evidence="3">Uncharacterized protein</fullName>
    </submittedName>
</protein>
<organism evidence="3 4">
    <name type="scientific">Actinomadura napierensis</name>
    <dbReference type="NCBI Taxonomy" id="267854"/>
    <lineage>
        <taxon>Bacteria</taxon>
        <taxon>Bacillati</taxon>
        <taxon>Actinomycetota</taxon>
        <taxon>Actinomycetes</taxon>
        <taxon>Streptosporangiales</taxon>
        <taxon>Thermomonosporaceae</taxon>
        <taxon>Actinomadura</taxon>
    </lineage>
</organism>
<sequence length="142" mass="13887">MTRGVLAWGGAVIAAGSAIWLVGYFVVAGFHPADTLAVIGAVVGITGVVLAVAGLVTGRRGGQSVTGSGVGGGLAQVRGGKNVRIHRRGRYFGAGAPAAPVPDGQPVPPPAEGGQSVTGSQIAGPVDQVDGASGDVELREEP</sequence>
<feature type="transmembrane region" description="Helical" evidence="2">
    <location>
        <begin position="36"/>
        <end position="56"/>
    </location>
</feature>